<feature type="compositionally biased region" description="Basic and acidic residues" evidence="1">
    <location>
        <begin position="157"/>
        <end position="168"/>
    </location>
</feature>
<dbReference type="HOGENOM" id="CLU_1215014_0_0_1"/>
<accession>F4S111</accession>
<keyword evidence="4" id="KW-1185">Reference proteome</keyword>
<feature type="region of interest" description="Disordered" evidence="1">
    <location>
        <begin position="124"/>
        <end position="228"/>
    </location>
</feature>
<keyword evidence="2" id="KW-0732">Signal</keyword>
<organism evidence="4">
    <name type="scientific">Melampsora larici-populina (strain 98AG31 / pathotype 3-4-7)</name>
    <name type="common">Poplar leaf rust fungus</name>
    <dbReference type="NCBI Taxonomy" id="747676"/>
    <lineage>
        <taxon>Eukaryota</taxon>
        <taxon>Fungi</taxon>
        <taxon>Dikarya</taxon>
        <taxon>Basidiomycota</taxon>
        <taxon>Pucciniomycotina</taxon>
        <taxon>Pucciniomycetes</taxon>
        <taxon>Pucciniales</taxon>
        <taxon>Melampsoraceae</taxon>
        <taxon>Melampsora</taxon>
    </lineage>
</organism>
<evidence type="ECO:0000256" key="1">
    <source>
        <dbReference type="SAM" id="MobiDB-lite"/>
    </source>
</evidence>
<feature type="compositionally biased region" description="Polar residues" evidence="1">
    <location>
        <begin position="171"/>
        <end position="182"/>
    </location>
</feature>
<gene>
    <name evidence="3" type="ORF">MELLADRAFT_66895</name>
</gene>
<proteinExistence type="predicted"/>
<feature type="region of interest" description="Disordered" evidence="1">
    <location>
        <begin position="34"/>
        <end position="108"/>
    </location>
</feature>
<dbReference type="RefSeq" id="XP_007415033.1">
    <property type="nucleotide sequence ID" value="XM_007414971.1"/>
</dbReference>
<feature type="signal peptide" evidence="2">
    <location>
        <begin position="1"/>
        <end position="22"/>
    </location>
</feature>
<dbReference type="EMBL" id="GL883136">
    <property type="protein sequence ID" value="EGG01688.1"/>
    <property type="molecule type" value="Genomic_DNA"/>
</dbReference>
<sequence>MHLGISFTTTLYFFIFVATCLTQDQDRNSVLTSGMEKKNQEMPSSDHSGGGRRARGLASEDRFVKLITRADTSTGSSSGNSSTGNSIGTLSSGNNEVEPNLNGPSDPKVCATIVKNMKEAEALTKAAGSPAAKRPSTVPSSSPKSSSGSSRRSKLAQIHEFDLNRRADPPASSTGSQTNVDPNSCKEMQAMVQAQGEKLAASLKKMTSGDVTSKKDNPSTDSKTSNPK</sequence>
<dbReference type="InParanoid" id="F4S111"/>
<evidence type="ECO:0000256" key="2">
    <source>
        <dbReference type="SAM" id="SignalP"/>
    </source>
</evidence>
<feature type="compositionally biased region" description="Low complexity" evidence="1">
    <location>
        <begin position="133"/>
        <end position="150"/>
    </location>
</feature>
<feature type="compositionally biased region" description="Polar residues" evidence="1">
    <location>
        <begin position="219"/>
        <end position="228"/>
    </location>
</feature>
<feature type="chain" id="PRO_5003321189" evidence="2">
    <location>
        <begin position="23"/>
        <end position="228"/>
    </location>
</feature>
<dbReference type="AlphaFoldDB" id="F4S111"/>
<evidence type="ECO:0000313" key="4">
    <source>
        <dbReference type="Proteomes" id="UP000001072"/>
    </source>
</evidence>
<dbReference type="VEuPathDB" id="FungiDB:MELLADRAFT_66895"/>
<feature type="compositionally biased region" description="Low complexity" evidence="1">
    <location>
        <begin position="72"/>
        <end position="95"/>
    </location>
</feature>
<dbReference type="GeneID" id="18930723"/>
<dbReference type="KEGG" id="mlr:MELLADRAFT_66895"/>
<dbReference type="Proteomes" id="UP000001072">
    <property type="component" value="Unassembled WGS sequence"/>
</dbReference>
<name>F4S111_MELLP</name>
<evidence type="ECO:0000313" key="3">
    <source>
        <dbReference type="EMBL" id="EGG01688.1"/>
    </source>
</evidence>
<reference evidence="4" key="1">
    <citation type="journal article" date="2011" name="Proc. Natl. Acad. Sci. U.S.A.">
        <title>Obligate biotrophy features unraveled by the genomic analysis of rust fungi.</title>
        <authorList>
            <person name="Duplessis S."/>
            <person name="Cuomo C.A."/>
            <person name="Lin Y.-C."/>
            <person name="Aerts A."/>
            <person name="Tisserant E."/>
            <person name="Veneault-Fourrey C."/>
            <person name="Joly D.L."/>
            <person name="Hacquard S."/>
            <person name="Amselem J."/>
            <person name="Cantarel B.L."/>
            <person name="Chiu R."/>
            <person name="Coutinho P.M."/>
            <person name="Feau N."/>
            <person name="Field M."/>
            <person name="Frey P."/>
            <person name="Gelhaye E."/>
            <person name="Goldberg J."/>
            <person name="Grabherr M.G."/>
            <person name="Kodira C.D."/>
            <person name="Kohler A."/>
            <person name="Kuees U."/>
            <person name="Lindquist E.A."/>
            <person name="Lucas S.M."/>
            <person name="Mago R."/>
            <person name="Mauceli E."/>
            <person name="Morin E."/>
            <person name="Murat C."/>
            <person name="Pangilinan J.L."/>
            <person name="Park R."/>
            <person name="Pearson M."/>
            <person name="Quesneville H."/>
            <person name="Rouhier N."/>
            <person name="Sakthikumar S."/>
            <person name="Salamov A.A."/>
            <person name="Schmutz J."/>
            <person name="Selles B."/>
            <person name="Shapiro H."/>
            <person name="Tanguay P."/>
            <person name="Tuskan G.A."/>
            <person name="Henrissat B."/>
            <person name="Van de Peer Y."/>
            <person name="Rouze P."/>
            <person name="Ellis J.G."/>
            <person name="Dodds P.N."/>
            <person name="Schein J.E."/>
            <person name="Zhong S."/>
            <person name="Hamelin R.C."/>
            <person name="Grigoriev I.V."/>
            <person name="Szabo L.J."/>
            <person name="Martin F."/>
        </authorList>
    </citation>
    <scope>NUCLEOTIDE SEQUENCE [LARGE SCALE GENOMIC DNA]</scope>
    <source>
        <strain evidence="4">98AG31 / pathotype 3-4-7</strain>
    </source>
</reference>
<protein>
    <submittedName>
        <fullName evidence="3">Secreted protein</fullName>
    </submittedName>
</protein>